<feature type="compositionally biased region" description="Low complexity" evidence="1">
    <location>
        <begin position="63"/>
        <end position="91"/>
    </location>
</feature>
<proteinExistence type="predicted"/>
<keyword evidence="3" id="KW-1185">Reference proteome</keyword>
<dbReference type="KEGG" id="phon:BH719_07955"/>
<feature type="region of interest" description="Disordered" evidence="1">
    <location>
        <begin position="413"/>
        <end position="443"/>
    </location>
</feature>
<reference evidence="2 3" key="1">
    <citation type="submission" date="2016-09" db="EMBL/GenBank/DDBJ databases">
        <title>Complete genome sequence of Actinomyces hongkongensis HKU8.</title>
        <authorList>
            <person name="Gao Y.-X."/>
            <person name="Zhou Y.-Y."/>
            <person name="Xie Y."/>
            <person name="Wang M."/>
            <person name="Wang S.-J."/>
            <person name="Shen S.-G."/>
        </authorList>
    </citation>
    <scope>NUCLEOTIDE SEQUENCE [LARGE SCALE GENOMIC DNA]</scope>
    <source>
        <strain evidence="2 3">HKU8</strain>
    </source>
</reference>
<organism evidence="2 3">
    <name type="scientific">Pauljensenia hongkongensis</name>
    <dbReference type="NCBI Taxonomy" id="178339"/>
    <lineage>
        <taxon>Bacteria</taxon>
        <taxon>Bacillati</taxon>
        <taxon>Actinomycetota</taxon>
        <taxon>Actinomycetes</taxon>
        <taxon>Actinomycetales</taxon>
        <taxon>Actinomycetaceae</taxon>
        <taxon>Pauljensenia</taxon>
    </lineage>
</organism>
<evidence type="ECO:0000313" key="2">
    <source>
        <dbReference type="EMBL" id="AOS47782.1"/>
    </source>
</evidence>
<protein>
    <submittedName>
        <fullName evidence="2">Uncharacterized protein</fullName>
    </submittedName>
</protein>
<dbReference type="OrthoDB" id="3252320at2"/>
<name>A0A1D8B3S2_9ACTO</name>
<evidence type="ECO:0000256" key="1">
    <source>
        <dbReference type="SAM" id="MobiDB-lite"/>
    </source>
</evidence>
<feature type="region of interest" description="Disordered" evidence="1">
    <location>
        <begin position="1"/>
        <end position="134"/>
    </location>
</feature>
<gene>
    <name evidence="2" type="ORF">BH719_07955</name>
</gene>
<sequence length="577" mass="59171">MWTGPPAGILYGMASSDDQWSPYAGGAPKDPSGSDGGGDARFPYGPGKDLAAPPFEPQPGYTARAGSAGKGPAPSAAGSASSAQASSEAAPFGPQPGYTARAELGGRGTGPAAPNRRRSTGTAQSGAGARSAGSRARLGMGKVKAYAAAAIALAVVAAYVLGRSAPTAEPPREQGYTGWAQDSGHPAAAWARGVDVAWRIDAPGEGNTRPRGRVLRYGSTVIAVDSGEDLAARVTAIDASGAQPVTLWTTNPRDTDLMSDASPLVVGDELVMPGAVIDLATGSASEAPWGRDDTLAYASGVLVTCTGKETCSGWTRSEAVWERQWRVIAEQPDYRTQLWDRSVLRAGPEDDTWLLISNDPQGEASVLRATTGEVRTIAPAPAKGAYAVRTAYGASDGWVLVDVNTKEAVAFSPEGEQSGTFPVTEPVGSGSTTRTVTAGDGRPTVDGVKRFLTTGRAPWSDGTVWMDGKDCTTVNFAPSEDRKPVAAAVEKEAGLANGSSGACTLVFSHAVAGEGDSVLFVQQGVDPDRKKALIDMSAGGVVGSEELSGMATPTWVYDDLIVGIDATGIVALTPKDA</sequence>
<dbReference type="EMBL" id="CP017298">
    <property type="protein sequence ID" value="AOS47782.1"/>
    <property type="molecule type" value="Genomic_DNA"/>
</dbReference>
<dbReference type="AlphaFoldDB" id="A0A1D8B3S2"/>
<evidence type="ECO:0000313" key="3">
    <source>
        <dbReference type="Proteomes" id="UP000095214"/>
    </source>
</evidence>
<dbReference type="Proteomes" id="UP000095214">
    <property type="component" value="Chromosome"/>
</dbReference>
<dbReference type="STRING" id="178339.BH719_07955"/>
<accession>A0A1D8B3S2</accession>
<feature type="compositionally biased region" description="Low complexity" evidence="1">
    <location>
        <begin position="120"/>
        <end position="134"/>
    </location>
</feature>